<evidence type="ECO:0000256" key="6">
    <source>
        <dbReference type="SAM" id="MobiDB-lite"/>
    </source>
</evidence>
<dbReference type="GO" id="GO:0003723">
    <property type="term" value="F:RNA binding"/>
    <property type="evidence" value="ECO:0007669"/>
    <property type="project" value="TreeGrafter"/>
</dbReference>
<accession>A0A6V8NTR7</accession>
<gene>
    <name evidence="7" type="ORF">HKBW3S09_00910</name>
</gene>
<comment type="caution">
    <text evidence="7">The sequence shown here is derived from an EMBL/GenBank/DDBJ whole genome shotgun (WGS) entry which is preliminary data.</text>
</comment>
<feature type="compositionally biased region" description="Basic and acidic residues" evidence="6">
    <location>
        <begin position="82"/>
        <end position="100"/>
    </location>
</feature>
<proteinExistence type="inferred from homology"/>
<organism evidence="7 8">
    <name type="scientific">Candidatus Hakubella thermalkaliphila</name>
    <dbReference type="NCBI Taxonomy" id="2754717"/>
    <lineage>
        <taxon>Bacteria</taxon>
        <taxon>Bacillati</taxon>
        <taxon>Actinomycetota</taxon>
        <taxon>Actinomycetota incertae sedis</taxon>
        <taxon>Candidatus Hakubellales</taxon>
        <taxon>Candidatus Hakubellaceae</taxon>
        <taxon>Candidatus Hakubella</taxon>
    </lineage>
</organism>
<dbReference type="NCBIfam" id="NF001099">
    <property type="entry name" value="PRK00132.1"/>
    <property type="match status" value="1"/>
</dbReference>
<reference evidence="7 8" key="1">
    <citation type="journal article" date="2020" name="Front. Microbiol.">
        <title>Single-cell genomics of novel Actinobacteria with the Wood-Ljungdahl pathway discovered in a serpentinizing system.</title>
        <authorList>
            <person name="Merino N."/>
            <person name="Kawai M."/>
            <person name="Boyd E.S."/>
            <person name="Colman D.R."/>
            <person name="McGlynn S.E."/>
            <person name="Nealson K.H."/>
            <person name="Kurokawa K."/>
            <person name="Hongoh Y."/>
        </authorList>
    </citation>
    <scope>NUCLEOTIDE SEQUENCE [LARGE SCALE GENOMIC DNA]</scope>
    <source>
        <strain evidence="7 8">S09_30</strain>
    </source>
</reference>
<dbReference type="GO" id="GO:0003735">
    <property type="term" value="F:structural constituent of ribosome"/>
    <property type="evidence" value="ECO:0007669"/>
    <property type="project" value="InterPro"/>
</dbReference>
<dbReference type="SUPFAM" id="SSF54211">
    <property type="entry name" value="Ribosomal protein S5 domain 2-like"/>
    <property type="match status" value="1"/>
</dbReference>
<dbReference type="InterPro" id="IPR023035">
    <property type="entry name" value="Ribosomal_uS9_bac/plastid"/>
</dbReference>
<evidence type="ECO:0000256" key="1">
    <source>
        <dbReference type="ARBA" id="ARBA00005251"/>
    </source>
</evidence>
<dbReference type="Gene3D" id="3.30.230.10">
    <property type="match status" value="1"/>
</dbReference>
<dbReference type="InterPro" id="IPR000754">
    <property type="entry name" value="Ribosomal_uS9"/>
</dbReference>
<dbReference type="InterPro" id="IPR020568">
    <property type="entry name" value="Ribosomal_Su5_D2-typ_SF"/>
</dbReference>
<dbReference type="InterPro" id="IPR014721">
    <property type="entry name" value="Ribsml_uS5_D2-typ_fold_subgr"/>
</dbReference>
<dbReference type="InterPro" id="IPR020574">
    <property type="entry name" value="Ribosomal_uS9_CS"/>
</dbReference>
<dbReference type="AlphaFoldDB" id="A0A6V8NTR7"/>
<dbReference type="PROSITE" id="PS00360">
    <property type="entry name" value="RIBOSOMAL_S9"/>
    <property type="match status" value="1"/>
</dbReference>
<dbReference type="GO" id="GO:0022627">
    <property type="term" value="C:cytosolic small ribosomal subunit"/>
    <property type="evidence" value="ECO:0007669"/>
    <property type="project" value="TreeGrafter"/>
</dbReference>
<dbReference type="FunFam" id="3.30.230.10:FF:000001">
    <property type="entry name" value="30S ribosomal protein S9"/>
    <property type="match status" value="1"/>
</dbReference>
<dbReference type="Proteomes" id="UP000585609">
    <property type="component" value="Unassembled WGS sequence"/>
</dbReference>
<evidence type="ECO:0000256" key="3">
    <source>
        <dbReference type="ARBA" id="ARBA00023274"/>
    </source>
</evidence>
<keyword evidence="3 4" id="KW-0687">Ribonucleoprotein</keyword>
<dbReference type="PANTHER" id="PTHR21569:SF1">
    <property type="entry name" value="SMALL RIBOSOMAL SUBUNIT PROTEIN US9M"/>
    <property type="match status" value="1"/>
</dbReference>
<evidence type="ECO:0000256" key="5">
    <source>
        <dbReference type="RuleBase" id="RU003816"/>
    </source>
</evidence>
<evidence type="ECO:0000256" key="2">
    <source>
        <dbReference type="ARBA" id="ARBA00022980"/>
    </source>
</evidence>
<evidence type="ECO:0000313" key="7">
    <source>
        <dbReference type="EMBL" id="GFP23443.1"/>
    </source>
</evidence>
<evidence type="ECO:0000313" key="8">
    <source>
        <dbReference type="Proteomes" id="UP000585609"/>
    </source>
</evidence>
<evidence type="ECO:0000256" key="4">
    <source>
        <dbReference type="RuleBase" id="RU003815"/>
    </source>
</evidence>
<keyword evidence="2 4" id="KW-0689">Ribosomal protein</keyword>
<dbReference type="EMBL" id="BLRW01000113">
    <property type="protein sequence ID" value="GFP23443.1"/>
    <property type="molecule type" value="Genomic_DNA"/>
</dbReference>
<feature type="region of interest" description="Disordered" evidence="6">
    <location>
        <begin position="82"/>
        <end position="115"/>
    </location>
</feature>
<comment type="similarity">
    <text evidence="1 4">Belongs to the universal ribosomal protein uS9 family.</text>
</comment>
<feature type="compositionally biased region" description="Basic residues" evidence="6">
    <location>
        <begin position="101"/>
        <end position="115"/>
    </location>
</feature>
<sequence>MARVMLVSGEGKITVNKRNLADYFPQDTLIKKIKDPLSLTNTESSYDVIVKVSGGGVSSQAGAVELGIARALLQADESHRSTLKKEGLLTRDPRMVERKKYGLKKARKRPQFSKR</sequence>
<dbReference type="GO" id="GO:0006412">
    <property type="term" value="P:translation"/>
    <property type="evidence" value="ECO:0007669"/>
    <property type="project" value="InterPro"/>
</dbReference>
<name>A0A6V8NTR7_9ACTN</name>
<dbReference type="PANTHER" id="PTHR21569">
    <property type="entry name" value="RIBOSOMAL PROTEIN S9"/>
    <property type="match status" value="1"/>
</dbReference>
<dbReference type="Pfam" id="PF00380">
    <property type="entry name" value="Ribosomal_S9"/>
    <property type="match status" value="1"/>
</dbReference>
<protein>
    <recommendedName>
        <fullName evidence="5">30S ribosomal protein S9</fullName>
    </recommendedName>
</protein>